<dbReference type="AlphaFoldDB" id="A0A0W0GGU0"/>
<feature type="chain" id="PRO_5006902648" evidence="3">
    <location>
        <begin position="35"/>
        <end position="170"/>
    </location>
</feature>
<organism evidence="5 6">
    <name type="scientific">Dehalogenimonas alkenigignens</name>
    <dbReference type="NCBI Taxonomy" id="1217799"/>
    <lineage>
        <taxon>Bacteria</taxon>
        <taxon>Bacillati</taxon>
        <taxon>Chloroflexota</taxon>
        <taxon>Dehalococcoidia</taxon>
        <taxon>Dehalococcoidales</taxon>
        <taxon>Dehalococcoidaceae</taxon>
        <taxon>Dehalogenimonas</taxon>
    </lineage>
</organism>
<dbReference type="InterPro" id="IPR036331">
    <property type="entry name" value="Chagasin-like_sf"/>
</dbReference>
<dbReference type="InterPro" id="IPR052781">
    <property type="entry name" value="Cys_protease_inhibitor_I42"/>
</dbReference>
<sequence length="170" mass="18402">MEKSLKNKSLLWGLMPLLILTMVLGGCAAPNAEAANEPEITDNNPPAVPPLDDRTTSVQIELTYDELLSQKHIVRNVTVARPGSVIVTLGSNPSTGFSWEEAVIGDGALLSQYSRQFVEPSLMMPGAAGKDVWTFKTLAAGVTTIKFEYSQPWQGGQQDAWTLTLNITVN</sequence>
<proteinExistence type="predicted"/>
<protein>
    <submittedName>
        <fullName evidence="5">Putative secreted protein</fullName>
    </submittedName>
</protein>
<gene>
    <name evidence="5" type="ORF">DEALK_06110</name>
</gene>
<feature type="domain" description="Proteinase inhibitor I42 chagasin" evidence="4">
    <location>
        <begin position="84"/>
        <end position="166"/>
    </location>
</feature>
<keyword evidence="1" id="KW-0646">Protease inhibitor</keyword>
<evidence type="ECO:0000313" key="6">
    <source>
        <dbReference type="Proteomes" id="UP000053947"/>
    </source>
</evidence>
<dbReference type="RefSeq" id="WP_058438547.1">
    <property type="nucleotide sequence ID" value="NZ_KQ758903.1"/>
</dbReference>
<evidence type="ECO:0000313" key="5">
    <source>
        <dbReference type="EMBL" id="KTB47766.1"/>
    </source>
</evidence>
<dbReference type="SUPFAM" id="SSF141066">
    <property type="entry name" value="ICP-like"/>
    <property type="match status" value="1"/>
</dbReference>
<dbReference type="GO" id="GO:0004869">
    <property type="term" value="F:cysteine-type endopeptidase inhibitor activity"/>
    <property type="evidence" value="ECO:0007669"/>
    <property type="project" value="UniProtKB-KW"/>
</dbReference>
<evidence type="ECO:0000256" key="3">
    <source>
        <dbReference type="SAM" id="SignalP"/>
    </source>
</evidence>
<evidence type="ECO:0000259" key="4">
    <source>
        <dbReference type="Pfam" id="PF09394"/>
    </source>
</evidence>
<name>A0A0W0GGU0_9CHLR</name>
<accession>A0A0W0GGU0</accession>
<dbReference type="Pfam" id="PF09394">
    <property type="entry name" value="Inhibitor_I42"/>
    <property type="match status" value="1"/>
</dbReference>
<reference evidence="5 6" key="1">
    <citation type="submission" date="2015-06" db="EMBL/GenBank/DDBJ databases">
        <title>Genome sequence of the organohalide-respiring Dehalogenimonas alkenigignens type strain (IP3-3T).</title>
        <authorList>
            <person name="Key T.A."/>
            <person name="Richmond D.P."/>
            <person name="Bowman K.S."/>
            <person name="Cho Y.-J."/>
            <person name="Chun J."/>
            <person name="da Costa M.S."/>
            <person name="Rainey F.A."/>
            <person name="Moe W.M."/>
        </authorList>
    </citation>
    <scope>NUCLEOTIDE SEQUENCE [LARGE SCALE GENOMIC DNA]</scope>
    <source>
        <strain evidence="5 6">IP3-3</strain>
    </source>
</reference>
<feature type="signal peptide" evidence="3">
    <location>
        <begin position="1"/>
        <end position="34"/>
    </location>
</feature>
<keyword evidence="3" id="KW-0732">Signal</keyword>
<dbReference type="PANTHER" id="PTHR36530">
    <property type="entry name" value="INHIBITOR OF CYSTEINE PEPTIDASE"/>
    <property type="match status" value="1"/>
</dbReference>
<evidence type="ECO:0000256" key="1">
    <source>
        <dbReference type="ARBA" id="ARBA00022690"/>
    </source>
</evidence>
<dbReference type="PANTHER" id="PTHR36530:SF1">
    <property type="entry name" value="AMOEBIASIN-1"/>
    <property type="match status" value="1"/>
</dbReference>
<dbReference type="PROSITE" id="PS51257">
    <property type="entry name" value="PROKAR_LIPOPROTEIN"/>
    <property type="match status" value="1"/>
</dbReference>
<evidence type="ECO:0000256" key="2">
    <source>
        <dbReference type="ARBA" id="ARBA00022704"/>
    </source>
</evidence>
<keyword evidence="2" id="KW-0789">Thiol protease inhibitor</keyword>
<dbReference type="InterPro" id="IPR018990">
    <property type="entry name" value="Prot_inh_I42_chagasin"/>
</dbReference>
<dbReference type="Proteomes" id="UP000053947">
    <property type="component" value="Unassembled WGS sequence"/>
</dbReference>
<dbReference type="Gene3D" id="2.60.40.2020">
    <property type="match status" value="1"/>
</dbReference>
<keyword evidence="6" id="KW-1185">Reference proteome</keyword>
<dbReference type="STRING" id="1217799.DEALK_06110"/>
<comment type="caution">
    <text evidence="5">The sequence shown here is derived from an EMBL/GenBank/DDBJ whole genome shotgun (WGS) entry which is preliminary data.</text>
</comment>
<dbReference type="EMBL" id="LFDV01000002">
    <property type="protein sequence ID" value="KTB47766.1"/>
    <property type="molecule type" value="Genomic_DNA"/>
</dbReference>